<keyword evidence="4" id="KW-1185">Reference proteome</keyword>
<keyword evidence="1" id="KW-0175">Coiled coil</keyword>
<dbReference type="EMBL" id="KQ762190">
    <property type="protein sequence ID" value="OAD56157.1"/>
    <property type="molecule type" value="Genomic_DNA"/>
</dbReference>
<feature type="region of interest" description="Disordered" evidence="2">
    <location>
        <begin position="74"/>
        <end position="94"/>
    </location>
</feature>
<reference evidence="3 4" key="1">
    <citation type="submission" date="2015-07" db="EMBL/GenBank/DDBJ databases">
        <title>The genome of Eufriesea mexicana.</title>
        <authorList>
            <person name="Pan H."/>
            <person name="Kapheim K."/>
        </authorList>
    </citation>
    <scope>NUCLEOTIDE SEQUENCE [LARGE SCALE GENOMIC DNA]</scope>
    <source>
        <strain evidence="3">0111107269</strain>
        <tissue evidence="3">Whole body</tissue>
    </source>
</reference>
<dbReference type="OrthoDB" id="1859733at2759"/>
<protein>
    <submittedName>
        <fullName evidence="3">Uncharacterized protein</fullName>
    </submittedName>
</protein>
<evidence type="ECO:0000313" key="4">
    <source>
        <dbReference type="Proteomes" id="UP000250275"/>
    </source>
</evidence>
<accession>A0A310SF53</accession>
<feature type="coiled-coil region" evidence="1">
    <location>
        <begin position="285"/>
        <end position="319"/>
    </location>
</feature>
<sequence>MPRPLLNISKSGYAIDENHKSSNKTLKLKKSITAANRKFNSTVKSQDRLVGGADVPEEKEISQPTGEILTEIKVEEDEKTSTGNDGEKTRNGRPIRSTGPCCTCLSQGSTGDKKVDEMIDYVHKNLQEAGKALANLSENFEHDSKLMFADILGRIQQWCGLVRNKLDICEKELEALRNELIARACEIDNLRKLLAECEEREKLVTTITQTEEVPLQAEVATTQIDEHPIEEHPVDDNIKEDIQEARILEPEEVKVIEIKQPELEIICTDAAIQSILKDKGRMRREIELEAEIARLRKENERIIKERAEYENAIQRALLRGVSSLNVEALRVLRCPPIPCCSPCAPCPASAMEPIVPRKKVGTLAKSCVTQRIGNGKNCVREQGYCTVKQPCASPCCSAGRSRKSVSNNSMIFLLHQGNTENICGSNNYTMPRVCGSPVMKKIEIPPCPRFGK</sequence>
<gene>
    <name evidence="3" type="ORF">WN48_03919</name>
</gene>
<name>A0A310SF53_9HYME</name>
<evidence type="ECO:0000313" key="3">
    <source>
        <dbReference type="EMBL" id="OAD56157.1"/>
    </source>
</evidence>
<dbReference type="AlphaFoldDB" id="A0A310SF53"/>
<dbReference type="Proteomes" id="UP000250275">
    <property type="component" value="Unassembled WGS sequence"/>
</dbReference>
<evidence type="ECO:0000256" key="1">
    <source>
        <dbReference type="SAM" id="Coils"/>
    </source>
</evidence>
<feature type="coiled-coil region" evidence="1">
    <location>
        <begin position="159"/>
        <end position="193"/>
    </location>
</feature>
<organism evidence="3 4">
    <name type="scientific">Eufriesea mexicana</name>
    <dbReference type="NCBI Taxonomy" id="516756"/>
    <lineage>
        <taxon>Eukaryota</taxon>
        <taxon>Metazoa</taxon>
        <taxon>Ecdysozoa</taxon>
        <taxon>Arthropoda</taxon>
        <taxon>Hexapoda</taxon>
        <taxon>Insecta</taxon>
        <taxon>Pterygota</taxon>
        <taxon>Neoptera</taxon>
        <taxon>Endopterygota</taxon>
        <taxon>Hymenoptera</taxon>
        <taxon>Apocrita</taxon>
        <taxon>Aculeata</taxon>
        <taxon>Apoidea</taxon>
        <taxon>Anthophila</taxon>
        <taxon>Apidae</taxon>
        <taxon>Eufriesea</taxon>
    </lineage>
</organism>
<evidence type="ECO:0000256" key="2">
    <source>
        <dbReference type="SAM" id="MobiDB-lite"/>
    </source>
</evidence>
<proteinExistence type="predicted"/>